<evidence type="ECO:0000256" key="4">
    <source>
        <dbReference type="ARBA" id="ARBA00022692"/>
    </source>
</evidence>
<dbReference type="UniPathway" id="UPA00665"/>
<keyword evidence="6 9" id="KW-0378">Hydrolase</keyword>
<dbReference type="GO" id="GO:0004190">
    <property type="term" value="F:aspartic-type endopeptidase activity"/>
    <property type="evidence" value="ECO:0007669"/>
    <property type="project" value="UniProtKB-UniRule"/>
</dbReference>
<protein>
    <recommendedName>
        <fullName evidence="9">Lipoprotein signal peptidase</fullName>
        <ecNumber evidence="9">3.4.23.36</ecNumber>
    </recommendedName>
    <alternativeName>
        <fullName evidence="9">Prolipoprotein signal peptidase</fullName>
    </alternativeName>
    <alternativeName>
        <fullName evidence="9">Signal peptidase II</fullName>
        <shortName evidence="9">SPase II</shortName>
    </alternativeName>
</protein>
<feature type="transmembrane region" description="Helical" evidence="9">
    <location>
        <begin position="83"/>
        <end position="101"/>
    </location>
</feature>
<comment type="function">
    <text evidence="9">This protein specifically catalyzes the removal of signal peptides from prolipoproteins.</text>
</comment>
<dbReference type="HAMAP" id="MF_00161">
    <property type="entry name" value="LspA"/>
    <property type="match status" value="1"/>
</dbReference>
<keyword evidence="2 9" id="KW-1003">Cell membrane</keyword>
<evidence type="ECO:0000256" key="5">
    <source>
        <dbReference type="ARBA" id="ARBA00022750"/>
    </source>
</evidence>
<dbReference type="eggNOG" id="COG0597">
    <property type="taxonomic scope" value="Bacteria"/>
</dbReference>
<evidence type="ECO:0000256" key="9">
    <source>
        <dbReference type="HAMAP-Rule" id="MF_00161"/>
    </source>
</evidence>
<evidence type="ECO:0000256" key="1">
    <source>
        <dbReference type="ARBA" id="ARBA00006139"/>
    </source>
</evidence>
<evidence type="ECO:0000256" key="6">
    <source>
        <dbReference type="ARBA" id="ARBA00022801"/>
    </source>
</evidence>
<organism evidence="11 12">
    <name type="scientific">Catellicoccus marimammalium M35/04/3</name>
    <dbReference type="NCBI Taxonomy" id="1234409"/>
    <lineage>
        <taxon>Bacteria</taxon>
        <taxon>Bacillati</taxon>
        <taxon>Bacillota</taxon>
        <taxon>Bacilli</taxon>
        <taxon>Lactobacillales</taxon>
        <taxon>Enterococcaceae</taxon>
        <taxon>Catellicoccus</taxon>
    </lineage>
</organism>
<dbReference type="AlphaFoldDB" id="K8ZL35"/>
<evidence type="ECO:0000256" key="7">
    <source>
        <dbReference type="ARBA" id="ARBA00022989"/>
    </source>
</evidence>
<evidence type="ECO:0000313" key="12">
    <source>
        <dbReference type="Proteomes" id="UP000016057"/>
    </source>
</evidence>
<comment type="subcellular location">
    <subcellularLocation>
        <location evidence="9">Cell membrane</location>
        <topology evidence="9">Multi-pass membrane protein</topology>
    </subcellularLocation>
</comment>
<dbReference type="STRING" id="1234409.C683_0619"/>
<proteinExistence type="inferred from homology"/>
<dbReference type="PRINTS" id="PR00781">
    <property type="entry name" value="LIPOSIGPTASE"/>
</dbReference>
<keyword evidence="8 9" id="KW-0472">Membrane</keyword>
<keyword evidence="4 9" id="KW-0812">Transmembrane</keyword>
<dbReference type="RefSeq" id="WP_009489912.1">
    <property type="nucleotide sequence ID" value="NZ_AMYT01000017.1"/>
</dbReference>
<evidence type="ECO:0000313" key="11">
    <source>
        <dbReference type="EMBL" id="EKU27288.1"/>
    </source>
</evidence>
<dbReference type="GO" id="GO:0005886">
    <property type="term" value="C:plasma membrane"/>
    <property type="evidence" value="ECO:0007669"/>
    <property type="project" value="UniProtKB-SubCell"/>
</dbReference>
<dbReference type="Proteomes" id="UP000016057">
    <property type="component" value="Unassembled WGS sequence"/>
</dbReference>
<dbReference type="Pfam" id="PF01252">
    <property type="entry name" value="Peptidase_A8"/>
    <property type="match status" value="1"/>
</dbReference>
<dbReference type="PATRIC" id="fig|1234409.3.peg.570"/>
<dbReference type="PANTHER" id="PTHR33695">
    <property type="entry name" value="LIPOPROTEIN SIGNAL PEPTIDASE"/>
    <property type="match status" value="1"/>
</dbReference>
<comment type="similarity">
    <text evidence="1 9 10">Belongs to the peptidase A8 family.</text>
</comment>
<name>K8ZL35_9ENTE</name>
<keyword evidence="12" id="KW-1185">Reference proteome</keyword>
<evidence type="ECO:0000256" key="8">
    <source>
        <dbReference type="ARBA" id="ARBA00023136"/>
    </source>
</evidence>
<evidence type="ECO:0000256" key="10">
    <source>
        <dbReference type="RuleBase" id="RU004181"/>
    </source>
</evidence>
<evidence type="ECO:0000256" key="3">
    <source>
        <dbReference type="ARBA" id="ARBA00022670"/>
    </source>
</evidence>
<reference evidence="11 12" key="1">
    <citation type="journal article" date="2013" name="Genome Announc.">
        <title>Draft Genome Sequence of Catellicoccus marimammalium, a Novel Species Commonly Found in Gull Feces.</title>
        <authorList>
            <person name="Weigand M.R."/>
            <person name="Ryu H."/>
            <person name="Bozcek L."/>
            <person name="Konstantinidis K.T."/>
            <person name="Santo Domingo J.W."/>
        </authorList>
    </citation>
    <scope>NUCLEOTIDE SEQUENCE [LARGE SCALE GENOMIC DNA]</scope>
    <source>
        <strain evidence="11 12">M35/04/3</strain>
    </source>
</reference>
<feature type="active site" evidence="9">
    <location>
        <position position="127"/>
    </location>
</feature>
<dbReference type="PANTHER" id="PTHR33695:SF1">
    <property type="entry name" value="LIPOPROTEIN SIGNAL PEPTIDASE"/>
    <property type="match status" value="1"/>
</dbReference>
<comment type="pathway">
    <text evidence="9">Protein modification; lipoprotein biosynthesis (signal peptide cleavage).</text>
</comment>
<dbReference type="InterPro" id="IPR001872">
    <property type="entry name" value="Peptidase_A8"/>
</dbReference>
<keyword evidence="7 9" id="KW-1133">Transmembrane helix</keyword>
<gene>
    <name evidence="9" type="primary">lspA</name>
    <name evidence="11" type="ORF">C683_0619</name>
</gene>
<comment type="caution">
    <text evidence="9">Lacks conserved residue(s) required for the propagation of feature annotation.</text>
</comment>
<accession>K8ZL35</accession>
<dbReference type="EMBL" id="AMYT01000017">
    <property type="protein sequence ID" value="EKU27288.1"/>
    <property type="molecule type" value="Genomic_DNA"/>
</dbReference>
<evidence type="ECO:0000256" key="2">
    <source>
        <dbReference type="ARBA" id="ARBA00022475"/>
    </source>
</evidence>
<keyword evidence="11" id="KW-0449">Lipoprotein</keyword>
<keyword evidence="5 9" id="KW-0064">Aspartyl protease</keyword>
<dbReference type="NCBIfam" id="TIGR00077">
    <property type="entry name" value="lspA"/>
    <property type="match status" value="1"/>
</dbReference>
<keyword evidence="3 9" id="KW-0645">Protease</keyword>
<feature type="active site" evidence="9">
    <location>
        <position position="111"/>
    </location>
</feature>
<dbReference type="EC" id="3.4.23.36" evidence="9"/>
<comment type="caution">
    <text evidence="11">The sequence shown here is derived from an EMBL/GenBank/DDBJ whole genome shotgun (WGS) entry which is preliminary data.</text>
</comment>
<comment type="catalytic activity">
    <reaction evidence="9">
        <text>Release of signal peptides from bacterial membrane prolipoproteins. Hydrolyzes -Xaa-Yaa-Zaa-|-(S,diacylglyceryl)Cys-, in which Xaa is hydrophobic (preferably Leu), and Yaa (Ala or Ser) and Zaa (Gly or Ala) have small, neutral side chains.</text>
        <dbReference type="EC" id="3.4.23.36"/>
    </reaction>
</comment>
<feature type="transmembrane region" description="Helical" evidence="9">
    <location>
        <begin position="121"/>
        <end position="142"/>
    </location>
</feature>
<feature type="transmembrane region" description="Helical" evidence="9">
    <location>
        <begin position="57"/>
        <end position="76"/>
    </location>
</feature>
<dbReference type="GO" id="GO:0006508">
    <property type="term" value="P:proteolysis"/>
    <property type="evidence" value="ECO:0007669"/>
    <property type="project" value="UniProtKB-KW"/>
</dbReference>
<sequence length="145" mass="16404">MVIPLMISAFVLLADQALKFWVVQHIPLGDIVGHNPVLDLTYLQNRGAAWSIFQGKVGFLFLIAFIASLVIIYLLYKYRHRSPWLRIGLGLCLGGALGNMIDRIRLGYVVDMFHLELFSFPVFNIADIALCIGVVCIMFYLVKEE</sequence>